<dbReference type="InterPro" id="IPR006311">
    <property type="entry name" value="TAT_signal"/>
</dbReference>
<keyword evidence="3" id="KW-1185">Reference proteome</keyword>
<dbReference type="AlphaFoldDB" id="A0A2W7ISX9"/>
<gene>
    <name evidence="2" type="ORF">C8P66_104228</name>
</gene>
<dbReference type="RefSeq" id="WP_111397123.1">
    <property type="nucleotide sequence ID" value="NZ_QKYU01000004.1"/>
</dbReference>
<dbReference type="PROSITE" id="PS51318">
    <property type="entry name" value="TAT"/>
    <property type="match status" value="1"/>
</dbReference>
<dbReference type="OrthoDB" id="6776301at2"/>
<keyword evidence="1" id="KW-0732">Signal</keyword>
<name>A0A2W7ISX9_9PROT</name>
<organism evidence="2 3">
    <name type="scientific">Humitalea rosea</name>
    <dbReference type="NCBI Taxonomy" id="990373"/>
    <lineage>
        <taxon>Bacteria</taxon>
        <taxon>Pseudomonadati</taxon>
        <taxon>Pseudomonadota</taxon>
        <taxon>Alphaproteobacteria</taxon>
        <taxon>Acetobacterales</taxon>
        <taxon>Roseomonadaceae</taxon>
        <taxon>Humitalea</taxon>
    </lineage>
</organism>
<dbReference type="PANTHER" id="PTHR30222:SF17">
    <property type="entry name" value="SPERMIDINE_PUTRESCINE-BINDING PERIPLASMIC PROTEIN"/>
    <property type="match status" value="1"/>
</dbReference>
<evidence type="ECO:0000313" key="2">
    <source>
        <dbReference type="EMBL" id="PZW48810.1"/>
    </source>
</evidence>
<dbReference type="SUPFAM" id="SSF53850">
    <property type="entry name" value="Periplasmic binding protein-like II"/>
    <property type="match status" value="1"/>
</dbReference>
<reference evidence="2 3" key="1">
    <citation type="submission" date="2018-06" db="EMBL/GenBank/DDBJ databases">
        <title>Genomic Encyclopedia of Archaeal and Bacterial Type Strains, Phase II (KMG-II): from individual species to whole genera.</title>
        <authorList>
            <person name="Goeker M."/>
        </authorList>
    </citation>
    <scope>NUCLEOTIDE SEQUENCE [LARGE SCALE GENOMIC DNA]</scope>
    <source>
        <strain evidence="2 3">DSM 24525</strain>
    </source>
</reference>
<proteinExistence type="predicted"/>
<protein>
    <submittedName>
        <fullName evidence="2">Putative spermidine/putrescine transport system substrate-binding protein</fullName>
    </submittedName>
</protein>
<dbReference type="EMBL" id="QKYU01000004">
    <property type="protein sequence ID" value="PZW48810.1"/>
    <property type="molecule type" value="Genomic_DNA"/>
</dbReference>
<dbReference type="InterPro" id="IPR006059">
    <property type="entry name" value="SBP"/>
</dbReference>
<evidence type="ECO:0000256" key="1">
    <source>
        <dbReference type="ARBA" id="ARBA00022729"/>
    </source>
</evidence>
<dbReference type="Proteomes" id="UP000249688">
    <property type="component" value="Unassembled WGS sequence"/>
</dbReference>
<comment type="caution">
    <text evidence="2">The sequence shown here is derived from an EMBL/GenBank/DDBJ whole genome shotgun (WGS) entry which is preliminary data.</text>
</comment>
<dbReference type="Pfam" id="PF13416">
    <property type="entry name" value="SBP_bac_8"/>
    <property type="match status" value="1"/>
</dbReference>
<dbReference type="PANTHER" id="PTHR30222">
    <property type="entry name" value="SPERMIDINE/PUTRESCINE-BINDING PERIPLASMIC PROTEIN"/>
    <property type="match status" value="1"/>
</dbReference>
<accession>A0A2W7ISX9</accession>
<sequence>MSILSRRGVLVGTAAGLAAPLIRPAAAQARELQLAGASYDLREPILREFMRVSNSRVRPWMNPSTQARMDRVRAAAVDVITTDAPFSQYGIGEGLTQPIDLSRLPNWSHQHMLFQEGRATPTAPMGFGANPGTTMWLDAAKSKVAISPAFFQMDSIGYNSRHIQAENNELSWGELFNPRWRGKVALYAIDWLGMLDAAIGMKALGLLNPADPTNLTNSEVDTVTDFLKEKKKEGHFRAFWRSYGELVNLMASEEVWIADAWWPVVLEVASKGIPMRYAVAKEGYRAWCNGYAISAECKNLDLAYEYLNFWLEGFAGAEQGKIGYYSTADTYKKYMAQDLQDSLYGGVGRDGGSFEERAARIYVWNTRPTNLPYYTEKWNEFLAS</sequence>
<evidence type="ECO:0000313" key="3">
    <source>
        <dbReference type="Proteomes" id="UP000249688"/>
    </source>
</evidence>
<dbReference type="Gene3D" id="3.40.190.10">
    <property type="entry name" value="Periplasmic binding protein-like II"/>
    <property type="match status" value="2"/>
</dbReference>